<feature type="transmembrane region" description="Helical" evidence="7">
    <location>
        <begin position="179"/>
        <end position="204"/>
    </location>
</feature>
<gene>
    <name evidence="9" type="primary">nad2</name>
</gene>
<dbReference type="PRINTS" id="PR01434">
    <property type="entry name" value="NADHDHGNASE5"/>
</dbReference>
<feature type="transmembrane region" description="Helical" evidence="7">
    <location>
        <begin position="241"/>
        <end position="259"/>
    </location>
</feature>
<evidence type="ECO:0000256" key="5">
    <source>
        <dbReference type="ARBA" id="ARBA00023136"/>
    </source>
</evidence>
<reference evidence="9" key="1">
    <citation type="journal article" date="2015" name="PeerJ">
        <title>Phylogenetic analysis of higher-level relationships within Hydroidolina (Cnidaria: Hydrozoa) using mitochondrial genome data and insight into their mitochondrial transcription.</title>
        <authorList>
            <person name="Kayal E."/>
            <person name="Bentlage B."/>
            <person name="Cartwright P."/>
            <person name="Yanagihara A.A."/>
            <person name="Lindsay D.J."/>
            <person name="Hopcroft R.R."/>
            <person name="Collins A.G."/>
        </authorList>
    </citation>
    <scope>NUCLEOTIDE SEQUENCE</scope>
</reference>
<feature type="transmembrane region" description="Helical" evidence="7">
    <location>
        <begin position="292"/>
        <end position="313"/>
    </location>
</feature>
<feature type="transmembrane region" description="Helical" evidence="7">
    <location>
        <begin position="334"/>
        <end position="356"/>
    </location>
</feature>
<evidence type="ECO:0000259" key="8">
    <source>
        <dbReference type="Pfam" id="PF00361"/>
    </source>
</evidence>
<dbReference type="InterPro" id="IPR001750">
    <property type="entry name" value="ND/Mrp_TM"/>
</dbReference>
<dbReference type="PANTHER" id="PTHR22773">
    <property type="entry name" value="NADH DEHYDROGENASE"/>
    <property type="match status" value="1"/>
</dbReference>
<feature type="transmembrane region" description="Helical" evidence="7">
    <location>
        <begin position="30"/>
        <end position="47"/>
    </location>
</feature>
<comment type="catalytic activity">
    <reaction evidence="6">
        <text>a ubiquinone + NADH + 5 H(+)(in) = a ubiquinol + NAD(+) + 4 H(+)(out)</text>
        <dbReference type="Rhea" id="RHEA:29091"/>
        <dbReference type="Rhea" id="RHEA-COMP:9565"/>
        <dbReference type="Rhea" id="RHEA-COMP:9566"/>
        <dbReference type="ChEBI" id="CHEBI:15378"/>
        <dbReference type="ChEBI" id="CHEBI:16389"/>
        <dbReference type="ChEBI" id="CHEBI:17976"/>
        <dbReference type="ChEBI" id="CHEBI:57540"/>
        <dbReference type="ChEBI" id="CHEBI:57945"/>
        <dbReference type="EC" id="7.1.1.2"/>
    </reaction>
</comment>
<keyword evidence="9" id="KW-0496">Mitochondrion</keyword>
<evidence type="ECO:0000256" key="2">
    <source>
        <dbReference type="ARBA" id="ARBA00012944"/>
    </source>
</evidence>
<feature type="transmembrane region" description="Helical" evidence="7">
    <location>
        <begin position="86"/>
        <end position="102"/>
    </location>
</feature>
<feature type="domain" description="NADH:quinone oxidoreductase/Mrp antiporter transmembrane" evidence="8">
    <location>
        <begin position="104"/>
        <end position="382"/>
    </location>
</feature>
<keyword evidence="5 7" id="KW-0472">Membrane</keyword>
<evidence type="ECO:0000313" key="9">
    <source>
        <dbReference type="EMBL" id="ALO20662.1"/>
    </source>
</evidence>
<comment type="subcellular location">
    <subcellularLocation>
        <location evidence="1">Membrane</location>
        <topology evidence="1">Multi-pass membrane protein</topology>
    </subcellularLocation>
</comment>
<proteinExistence type="predicted"/>
<dbReference type="GO" id="GO:0008137">
    <property type="term" value="F:NADH dehydrogenase (ubiquinone) activity"/>
    <property type="evidence" value="ECO:0007669"/>
    <property type="project" value="UniProtKB-EC"/>
</dbReference>
<sequence length="453" mass="51735">MIYNQLFFALLFLAVLIFFIEFNKVKKFNFVMILISLYFISELIINNETWHLNFISINFWRSIILVLILVSFIGVMAMIKDYRFEIIVLNIMVLIGSIMVLFCDHLIIIYLALELQTFSLFILISKNKISIKGSEAGLKYFILGALSSGLFLLGTSFIFSTGLSLNLKDIIVIGAFDISFIKIGVILICLSLFFKLALFPLHFWIPDIYEGSSWEVIMLISTLPKISVLSIVLQLLGYSNFFVLCALISIIIGTIGALNQTKLKRLLAYSGISHMGFIMLGLGVLSNQGYEASFIYLFIYVITMVGLFLLIRVTMFTKNYFLIELGGQNISNKIIAFSWGVFFLSIAGIPPLSGFISKWLILSTIIDYQYLFSAFIGILFSAIAAGYYLRILKINYFQKSASYLNWEYIMLPKNNHINLRDYLIGFSIYLSMLLIIHPSPVFTTFYLGFNYFF</sequence>
<feature type="transmembrane region" description="Helical" evidence="7">
    <location>
        <begin position="137"/>
        <end position="159"/>
    </location>
</feature>
<dbReference type="GO" id="GO:0016020">
    <property type="term" value="C:membrane"/>
    <property type="evidence" value="ECO:0007669"/>
    <property type="project" value="UniProtKB-SubCell"/>
</dbReference>
<evidence type="ECO:0000256" key="4">
    <source>
        <dbReference type="ARBA" id="ARBA00022989"/>
    </source>
</evidence>
<accession>A0A0S2IAV3</accession>
<protein>
    <recommendedName>
        <fullName evidence="2">NADH:ubiquinone reductase (H(+)-translocating)</fullName>
        <ecNumber evidence="2">7.1.1.2</ecNumber>
    </recommendedName>
</protein>
<evidence type="ECO:0000256" key="7">
    <source>
        <dbReference type="SAM" id="Phobius"/>
    </source>
</evidence>
<organism evidence="9">
    <name type="scientific">Catablema vesicarium</name>
    <dbReference type="NCBI Taxonomy" id="1732519"/>
    <lineage>
        <taxon>Eukaryota</taxon>
        <taxon>Metazoa</taxon>
        <taxon>Cnidaria</taxon>
        <taxon>Hydrozoa</taxon>
        <taxon>Hydroidolina</taxon>
        <taxon>Anthoathecata</taxon>
        <taxon>Filifera</taxon>
        <taxon>Pandeidae</taxon>
        <taxon>Catablema</taxon>
    </lineage>
</organism>
<dbReference type="EC" id="7.1.1.2" evidence="2"/>
<feature type="transmembrane region" description="Helical" evidence="7">
    <location>
        <begin position="59"/>
        <end position="79"/>
    </location>
</feature>
<evidence type="ECO:0000256" key="1">
    <source>
        <dbReference type="ARBA" id="ARBA00004141"/>
    </source>
</evidence>
<geneLocation type="mitochondrion" evidence="9"/>
<feature type="transmembrane region" description="Helical" evidence="7">
    <location>
        <begin position="368"/>
        <end position="389"/>
    </location>
</feature>
<feature type="transmembrane region" description="Helical" evidence="7">
    <location>
        <begin position="6"/>
        <end position="23"/>
    </location>
</feature>
<feature type="transmembrane region" description="Helical" evidence="7">
    <location>
        <begin position="266"/>
        <end position="286"/>
    </location>
</feature>
<evidence type="ECO:0000256" key="6">
    <source>
        <dbReference type="ARBA" id="ARBA00049551"/>
    </source>
</evidence>
<dbReference type="Pfam" id="PF00361">
    <property type="entry name" value="Proton_antipo_M"/>
    <property type="match status" value="1"/>
</dbReference>
<dbReference type="EMBL" id="KT809324">
    <property type="protein sequence ID" value="ALO20662.1"/>
    <property type="molecule type" value="Genomic_DNA"/>
</dbReference>
<evidence type="ECO:0000256" key="3">
    <source>
        <dbReference type="ARBA" id="ARBA00022692"/>
    </source>
</evidence>
<dbReference type="AlphaFoldDB" id="A0A0S2IAV3"/>
<feature type="transmembrane region" description="Helical" evidence="7">
    <location>
        <begin position="422"/>
        <end position="449"/>
    </location>
</feature>
<keyword evidence="3 7" id="KW-0812">Transmembrane</keyword>
<keyword evidence="4 7" id="KW-1133">Transmembrane helix</keyword>
<name>A0A0S2IAV3_9CNID</name>